<name>A0A9W3VHZ5_BACTU</name>
<dbReference type="AlphaFoldDB" id="A0A9W3VHZ5"/>
<reference evidence="1 2" key="1">
    <citation type="submission" date="2018-09" db="EMBL/GenBank/DDBJ databases">
        <title>Complete genome of Bacillus thuringiensis strain QZL38.</title>
        <authorList>
            <person name="Song F."/>
        </authorList>
    </citation>
    <scope>NUCLEOTIDE SEQUENCE [LARGE SCALE GENOMIC DNA]</scope>
    <source>
        <strain evidence="1 2">QZL38</strain>
        <plasmid evidence="1 2">p.1</plasmid>
    </source>
</reference>
<evidence type="ECO:0000313" key="1">
    <source>
        <dbReference type="EMBL" id="AYF85394.1"/>
    </source>
</evidence>
<dbReference type="Proteomes" id="UP000269847">
    <property type="component" value="Plasmid p.1"/>
</dbReference>
<accession>A0A9W3VHZ5</accession>
<protein>
    <submittedName>
        <fullName evidence="1">Uncharacterized protein</fullName>
    </submittedName>
</protein>
<keyword evidence="1" id="KW-0614">Plasmid</keyword>
<gene>
    <name evidence="1" type="ORF">D7J84_30995</name>
</gene>
<dbReference type="EMBL" id="CP032614">
    <property type="protein sequence ID" value="AYF85394.1"/>
    <property type="molecule type" value="Genomic_DNA"/>
</dbReference>
<geneLocation type="plasmid" evidence="1 2">
    <name>p.1</name>
</geneLocation>
<organism evidence="1 2">
    <name type="scientific">Bacillus thuringiensis</name>
    <dbReference type="NCBI Taxonomy" id="1428"/>
    <lineage>
        <taxon>Bacteria</taxon>
        <taxon>Bacillati</taxon>
        <taxon>Bacillota</taxon>
        <taxon>Bacilli</taxon>
        <taxon>Bacillales</taxon>
        <taxon>Bacillaceae</taxon>
        <taxon>Bacillus</taxon>
        <taxon>Bacillus cereus group</taxon>
    </lineage>
</organism>
<evidence type="ECO:0000313" key="2">
    <source>
        <dbReference type="Proteomes" id="UP000269847"/>
    </source>
</evidence>
<sequence>MLSRIYLILIITNKKKLEFAYCNISCEKFITAGITVNILSEIVADLVGYPFADLVDYPFVGSLDQLVLELEK</sequence>
<proteinExistence type="predicted"/>